<feature type="transmembrane region" description="Helical" evidence="1">
    <location>
        <begin position="128"/>
        <end position="147"/>
    </location>
</feature>
<evidence type="ECO:0000256" key="1">
    <source>
        <dbReference type="SAM" id="Phobius"/>
    </source>
</evidence>
<accession>A0A316V3X9</accession>
<protein>
    <submittedName>
        <fullName evidence="2">Uncharacterized protein</fullName>
    </submittedName>
</protein>
<dbReference type="Proteomes" id="UP000245771">
    <property type="component" value="Unassembled WGS sequence"/>
</dbReference>
<dbReference type="RefSeq" id="XP_025352010.1">
    <property type="nucleotide sequence ID" value="XM_025501959.1"/>
</dbReference>
<keyword evidence="3" id="KW-1185">Reference proteome</keyword>
<dbReference type="AlphaFoldDB" id="A0A316V3X9"/>
<name>A0A316V3X9_9BASI</name>
<dbReference type="OrthoDB" id="10663094at2759"/>
<keyword evidence="1" id="KW-0812">Transmembrane</keyword>
<evidence type="ECO:0000313" key="2">
    <source>
        <dbReference type="EMBL" id="PWN31708.1"/>
    </source>
</evidence>
<dbReference type="GeneID" id="37023740"/>
<gene>
    <name evidence="2" type="ORF">FA14DRAFT_192781</name>
</gene>
<organism evidence="2 3">
    <name type="scientific">Meira miltonrushii</name>
    <dbReference type="NCBI Taxonomy" id="1280837"/>
    <lineage>
        <taxon>Eukaryota</taxon>
        <taxon>Fungi</taxon>
        <taxon>Dikarya</taxon>
        <taxon>Basidiomycota</taxon>
        <taxon>Ustilaginomycotina</taxon>
        <taxon>Exobasidiomycetes</taxon>
        <taxon>Exobasidiales</taxon>
        <taxon>Brachybasidiaceae</taxon>
        <taxon>Meira</taxon>
    </lineage>
</organism>
<dbReference type="EMBL" id="KZ819607">
    <property type="protein sequence ID" value="PWN31708.1"/>
    <property type="molecule type" value="Genomic_DNA"/>
</dbReference>
<keyword evidence="1" id="KW-1133">Transmembrane helix</keyword>
<proteinExistence type="predicted"/>
<keyword evidence="1" id="KW-0472">Membrane</keyword>
<evidence type="ECO:0000313" key="3">
    <source>
        <dbReference type="Proteomes" id="UP000245771"/>
    </source>
</evidence>
<reference evidence="2 3" key="1">
    <citation type="journal article" date="2018" name="Mol. Biol. Evol.">
        <title>Broad Genomic Sampling Reveals a Smut Pathogenic Ancestry of the Fungal Clade Ustilaginomycotina.</title>
        <authorList>
            <person name="Kijpornyongpan T."/>
            <person name="Mondo S.J."/>
            <person name="Barry K."/>
            <person name="Sandor L."/>
            <person name="Lee J."/>
            <person name="Lipzen A."/>
            <person name="Pangilinan J."/>
            <person name="LaButti K."/>
            <person name="Hainaut M."/>
            <person name="Henrissat B."/>
            <person name="Grigoriev I.V."/>
            <person name="Spatafora J.W."/>
            <person name="Aime M.C."/>
        </authorList>
    </citation>
    <scope>NUCLEOTIDE SEQUENCE [LARGE SCALE GENOMIC DNA]</scope>
    <source>
        <strain evidence="2 3">MCA 3882</strain>
    </source>
</reference>
<dbReference type="InParanoid" id="A0A316V3X9"/>
<sequence>MFRTACSRLLTSRPNVHISAQISSSIQPRHLSRSLIDCHHSRVALLKHHNKGAQHYAFLRDSARKYSTPTGPHCKVNLDDEKELERELKREFDRDFERQESLSFLTMQQKKWQLPESEAKPPKVIRPILFFVGIGAISILAAACWTVKKTGDMVENAEKLELLFPMFHQVYPLAPTGSKEASWGRFNEEELRFLVHANERFQTFLTRAKRRLWYNKMNILEAYQDALEMILSYSSSIYLALRDEQKAAIPILAVTTALFFTFKAGKTEI</sequence>